<dbReference type="InterPro" id="IPR058193">
    <property type="entry name" value="VanY/YodJ_core_dom"/>
</dbReference>
<organism evidence="3 4">
    <name type="scientific">Virgibacillus indicus</name>
    <dbReference type="NCBI Taxonomy" id="2024554"/>
    <lineage>
        <taxon>Bacteria</taxon>
        <taxon>Bacillati</taxon>
        <taxon>Bacillota</taxon>
        <taxon>Bacilli</taxon>
        <taxon>Bacillales</taxon>
        <taxon>Bacillaceae</taxon>
        <taxon>Virgibacillus</taxon>
    </lineage>
</organism>
<protein>
    <submittedName>
        <fullName evidence="3">Carboxypeptidase</fullName>
    </submittedName>
</protein>
<dbReference type="InterPro" id="IPR002477">
    <property type="entry name" value="Peptidoglycan-bd-like"/>
</dbReference>
<feature type="domain" description="Peptidoglycan binding-like" evidence="1">
    <location>
        <begin position="2"/>
        <end position="52"/>
    </location>
</feature>
<dbReference type="InterPro" id="IPR052179">
    <property type="entry name" value="DD-CPase-like"/>
</dbReference>
<evidence type="ECO:0000313" key="4">
    <source>
        <dbReference type="Proteomes" id="UP000216498"/>
    </source>
</evidence>
<dbReference type="GO" id="GO:0006508">
    <property type="term" value="P:proteolysis"/>
    <property type="evidence" value="ECO:0007669"/>
    <property type="project" value="InterPro"/>
</dbReference>
<name>A0A265NAZ8_9BACI</name>
<dbReference type="InterPro" id="IPR009045">
    <property type="entry name" value="Zn_M74/Hedgehog-like"/>
</dbReference>
<dbReference type="PANTHER" id="PTHR34385:SF1">
    <property type="entry name" value="PEPTIDOGLYCAN L-ALANYL-D-GLUTAMATE ENDOPEPTIDASE CWLK"/>
    <property type="match status" value="1"/>
</dbReference>
<keyword evidence="3" id="KW-0378">Hydrolase</keyword>
<keyword evidence="3" id="KW-0645">Protease</keyword>
<dbReference type="SUPFAM" id="SSF47090">
    <property type="entry name" value="PGBD-like"/>
    <property type="match status" value="1"/>
</dbReference>
<comment type="caution">
    <text evidence="3">The sequence shown here is derived from an EMBL/GenBank/DDBJ whole genome shotgun (WGS) entry which is preliminary data.</text>
</comment>
<proteinExistence type="predicted"/>
<dbReference type="Pfam" id="PF01471">
    <property type="entry name" value="PG_binding_1"/>
    <property type="match status" value="1"/>
</dbReference>
<dbReference type="GO" id="GO:0004180">
    <property type="term" value="F:carboxypeptidase activity"/>
    <property type="evidence" value="ECO:0007669"/>
    <property type="project" value="UniProtKB-KW"/>
</dbReference>
<keyword evidence="3" id="KW-0121">Carboxypeptidase</keyword>
<dbReference type="Gene3D" id="3.30.1380.10">
    <property type="match status" value="1"/>
</dbReference>
<dbReference type="OrthoDB" id="9792074at2"/>
<dbReference type="SUPFAM" id="SSF55166">
    <property type="entry name" value="Hedgehog/DD-peptidase"/>
    <property type="match status" value="1"/>
</dbReference>
<feature type="domain" description="D-alanyl-D-alanine carboxypeptidase-like core" evidence="2">
    <location>
        <begin position="126"/>
        <end position="254"/>
    </location>
</feature>
<dbReference type="Pfam" id="PF02557">
    <property type="entry name" value="VanY"/>
    <property type="match status" value="1"/>
</dbReference>
<evidence type="ECO:0000259" key="1">
    <source>
        <dbReference type="Pfam" id="PF01471"/>
    </source>
</evidence>
<gene>
    <name evidence="3" type="ORF">CIL03_08080</name>
</gene>
<dbReference type="EMBL" id="NPMS01000003">
    <property type="protein sequence ID" value="OZU89208.1"/>
    <property type="molecule type" value="Genomic_DNA"/>
</dbReference>
<sequence>MVQVLQEALNHIGYSFEINSSFDETTTWAVTDLQLQHEMQATGVYNEQTKSLLEELLAAGESIKPGAGLPRETEASTTNDGVNILFNPYDQLALVNKQHALPADYVPEDLVVPDILFPFNEDLPKKKMRKVAAVALEKLFQSADEAGLKLYAQSGYRSYDTQVMLFNSYAEKNGEEAANLFSAHPGESEHQSGLTMDVTSSDVDFMLTEDFGETDEGKWLVEHAAEYGFIIRYPKGKEDITEYQYEPWHLRYVGTKAAKAIMSEEITLEEYLESD</sequence>
<dbReference type="AlphaFoldDB" id="A0A265NAZ8"/>
<evidence type="ECO:0000259" key="2">
    <source>
        <dbReference type="Pfam" id="PF02557"/>
    </source>
</evidence>
<evidence type="ECO:0000313" key="3">
    <source>
        <dbReference type="EMBL" id="OZU89208.1"/>
    </source>
</evidence>
<accession>A0A265NAZ8</accession>
<dbReference type="Proteomes" id="UP000216498">
    <property type="component" value="Unassembled WGS sequence"/>
</dbReference>
<dbReference type="InterPro" id="IPR036365">
    <property type="entry name" value="PGBD-like_sf"/>
</dbReference>
<dbReference type="Gene3D" id="1.10.101.10">
    <property type="entry name" value="PGBD-like superfamily/PGBD"/>
    <property type="match status" value="1"/>
</dbReference>
<keyword evidence="4" id="KW-1185">Reference proteome</keyword>
<dbReference type="PANTHER" id="PTHR34385">
    <property type="entry name" value="D-ALANYL-D-ALANINE CARBOXYPEPTIDASE"/>
    <property type="match status" value="1"/>
</dbReference>
<dbReference type="CDD" id="cd14852">
    <property type="entry name" value="LD-carboxypeptidase"/>
    <property type="match status" value="1"/>
</dbReference>
<dbReference type="InterPro" id="IPR003709">
    <property type="entry name" value="VanY-like_core_dom"/>
</dbReference>
<reference evidence="3 4" key="1">
    <citation type="submission" date="2017-08" db="EMBL/GenBank/DDBJ databases">
        <title>Virgibacillus indicus sp. nov. and Virgibacillus profoundi sp. nov, two moderately halophilic bacteria isolated from marine sediment by using the Microfluidic Streak Plate.</title>
        <authorList>
            <person name="Xu B."/>
            <person name="Hu B."/>
            <person name="Wang J."/>
            <person name="Zhu Y."/>
            <person name="Huang L."/>
            <person name="Du W."/>
            <person name="Huang Y."/>
        </authorList>
    </citation>
    <scope>NUCLEOTIDE SEQUENCE [LARGE SCALE GENOMIC DNA]</scope>
    <source>
        <strain evidence="3 4">IO3-P2-C2</strain>
    </source>
</reference>
<dbReference type="InterPro" id="IPR036366">
    <property type="entry name" value="PGBDSf"/>
</dbReference>